<organism evidence="1 2">
    <name type="scientific">Collinsella ureilytica</name>
    <dbReference type="NCBI Taxonomy" id="2869515"/>
    <lineage>
        <taxon>Bacteria</taxon>
        <taxon>Bacillati</taxon>
        <taxon>Actinomycetota</taxon>
        <taxon>Coriobacteriia</taxon>
        <taxon>Coriobacteriales</taxon>
        <taxon>Coriobacteriaceae</taxon>
        <taxon>Collinsella</taxon>
    </lineage>
</organism>
<dbReference type="EMBL" id="JAIMFO010000005">
    <property type="protein sequence ID" value="MBY4797530.1"/>
    <property type="molecule type" value="Genomic_DNA"/>
</dbReference>
<evidence type="ECO:0000313" key="1">
    <source>
        <dbReference type="EMBL" id="MBY4797530.1"/>
    </source>
</evidence>
<evidence type="ECO:0000313" key="2">
    <source>
        <dbReference type="Proteomes" id="UP000700908"/>
    </source>
</evidence>
<sequence length="298" mass="32313">MNEPIEEIFDNAEDLNAYQEFCETQEFGSEPFDLDRPALICRWRMAHKRVPLLNRHIRALAQRQVNGEKITRNLVSWAKQHIEWSLAEGDYSERDGVLMLVVDVNGNAAMSVGPYEPLAQTSLLDLVLCARQAEAERAEAGVAPEVLCMVAGSNLVIFQAKHAVVSGMLSLVEQLAATRGLTVHHRVLPADQLDGLLADVKAVPASRAMQDGSPSETLELDTPAEAALLSHELLAVLLAQLPADDSVADSGTTAPDRSQASAWFLVSDEHGIVPAVNAHEPFITLCSEGLAALQARAR</sequence>
<dbReference type="Proteomes" id="UP000700908">
    <property type="component" value="Unassembled WGS sequence"/>
</dbReference>
<keyword evidence="2" id="KW-1185">Reference proteome</keyword>
<protein>
    <submittedName>
        <fullName evidence="1">Uncharacterized protein</fullName>
    </submittedName>
</protein>
<gene>
    <name evidence="1" type="ORF">K6V98_04050</name>
</gene>
<accession>A0ABS7MKB6</accession>
<dbReference type="RefSeq" id="WP_222199243.1">
    <property type="nucleotide sequence ID" value="NZ_JAIMFO010000005.1"/>
</dbReference>
<reference evidence="1 2" key="1">
    <citation type="submission" date="2021-08" db="EMBL/GenBank/DDBJ databases">
        <title>Collinsella faecalis sp. nov. isolated from swine faeces.</title>
        <authorList>
            <person name="Oh B.S."/>
            <person name="Lee J.H."/>
        </authorList>
    </citation>
    <scope>NUCLEOTIDE SEQUENCE [LARGE SCALE GENOMIC DNA]</scope>
    <source>
        <strain evidence="1 2">AGMB00827</strain>
    </source>
</reference>
<proteinExistence type="predicted"/>
<comment type="caution">
    <text evidence="1">The sequence shown here is derived from an EMBL/GenBank/DDBJ whole genome shotgun (WGS) entry which is preliminary data.</text>
</comment>
<name>A0ABS7MKB6_9ACTN</name>